<dbReference type="OrthoDB" id="6228405at2"/>
<keyword evidence="2" id="KW-0472">Membrane</keyword>
<evidence type="ECO:0000313" key="4">
    <source>
        <dbReference type="Proteomes" id="UP000403266"/>
    </source>
</evidence>
<comment type="caution">
    <text evidence="3">The sequence shown here is derived from an EMBL/GenBank/DDBJ whole genome shotgun (WGS) entry which is preliminary data.</text>
</comment>
<sequence>MSASLNPASPHHLPAFITAPGETDVLMVVMAVFLVIAVLAVGLLFLRLHTLPERMAHRSHKLQFEIVAVLGLLALFTHQHIFWVAGLILALIDIPDFGNPLRRIAGSVERIAGIPPGQGADKEPDETAAAVPGEGTVDVPTPIAPTRGPLRPKPQISPVSTGS</sequence>
<dbReference type="RefSeq" id="WP_152716613.1">
    <property type="nucleotide sequence ID" value="NZ_VOSJ01000283.1"/>
</dbReference>
<feature type="transmembrane region" description="Helical" evidence="2">
    <location>
        <begin position="25"/>
        <end position="46"/>
    </location>
</feature>
<keyword evidence="2" id="KW-1133">Transmembrane helix</keyword>
<dbReference type="AlphaFoldDB" id="A0A5N7MS03"/>
<evidence type="ECO:0000313" key="3">
    <source>
        <dbReference type="EMBL" id="MPR29733.1"/>
    </source>
</evidence>
<accession>A0A5N7MS03</accession>
<name>A0A5N7MS03_9HYPH</name>
<gene>
    <name evidence="3" type="ORF">FS320_32810</name>
</gene>
<organism evidence="3 4">
    <name type="scientific">Microvirga tunisiensis</name>
    <dbReference type="NCBI Taxonomy" id="2108360"/>
    <lineage>
        <taxon>Bacteria</taxon>
        <taxon>Pseudomonadati</taxon>
        <taxon>Pseudomonadota</taxon>
        <taxon>Alphaproteobacteria</taxon>
        <taxon>Hyphomicrobiales</taxon>
        <taxon>Methylobacteriaceae</taxon>
        <taxon>Microvirga</taxon>
    </lineage>
</organism>
<evidence type="ECO:0000256" key="1">
    <source>
        <dbReference type="SAM" id="MobiDB-lite"/>
    </source>
</evidence>
<dbReference type="EMBL" id="VOSK01000262">
    <property type="protein sequence ID" value="MPR29733.1"/>
    <property type="molecule type" value="Genomic_DNA"/>
</dbReference>
<feature type="transmembrane region" description="Helical" evidence="2">
    <location>
        <begin position="67"/>
        <end position="92"/>
    </location>
</feature>
<keyword evidence="2" id="KW-0812">Transmembrane</keyword>
<protein>
    <submittedName>
        <fullName evidence="3">Uncharacterized protein</fullName>
    </submittedName>
</protein>
<proteinExistence type="predicted"/>
<reference evidence="3 4" key="1">
    <citation type="journal article" date="2019" name="Syst. Appl. Microbiol.">
        <title>Microvirga tunisiensis sp. nov., a root nodule symbiotic bacterium isolated from Lupinus micranthus and L. luteus grown in Northern Tunisia.</title>
        <authorList>
            <person name="Msaddak A."/>
            <person name="Rejili M."/>
            <person name="Duran D."/>
            <person name="Mars M."/>
            <person name="Palacios J.M."/>
            <person name="Ruiz-Argueso T."/>
            <person name="Rey L."/>
            <person name="Imperial J."/>
        </authorList>
    </citation>
    <scope>NUCLEOTIDE SEQUENCE [LARGE SCALE GENOMIC DNA]</scope>
    <source>
        <strain evidence="3 4">Lmie10</strain>
    </source>
</reference>
<keyword evidence="4" id="KW-1185">Reference proteome</keyword>
<evidence type="ECO:0000256" key="2">
    <source>
        <dbReference type="SAM" id="Phobius"/>
    </source>
</evidence>
<dbReference type="Proteomes" id="UP000403266">
    <property type="component" value="Unassembled WGS sequence"/>
</dbReference>
<feature type="region of interest" description="Disordered" evidence="1">
    <location>
        <begin position="114"/>
        <end position="163"/>
    </location>
</feature>